<evidence type="ECO:0000259" key="3">
    <source>
        <dbReference type="PROSITE" id="PS50930"/>
    </source>
</evidence>
<dbReference type="Gene3D" id="2.40.50.1020">
    <property type="entry name" value="LytTr DNA-binding domain"/>
    <property type="match status" value="1"/>
</dbReference>
<comment type="caution">
    <text evidence="4">The sequence shown here is derived from an EMBL/GenBank/DDBJ whole genome shotgun (WGS) entry which is preliminary data.</text>
</comment>
<evidence type="ECO:0000313" key="5">
    <source>
        <dbReference type="Proteomes" id="UP000778797"/>
    </source>
</evidence>
<evidence type="ECO:0000313" key="4">
    <source>
        <dbReference type="EMBL" id="MCC1484137.1"/>
    </source>
</evidence>
<dbReference type="InterPro" id="IPR052048">
    <property type="entry name" value="ST_Response_Regulator"/>
</dbReference>
<keyword evidence="1" id="KW-0597">Phosphoprotein</keyword>
<dbReference type="InterPro" id="IPR011006">
    <property type="entry name" value="CheY-like_superfamily"/>
</dbReference>
<evidence type="ECO:0000259" key="2">
    <source>
        <dbReference type="PROSITE" id="PS50110"/>
    </source>
</evidence>
<feature type="modified residue" description="4-aspartylphosphate" evidence="1">
    <location>
        <position position="55"/>
    </location>
</feature>
<dbReference type="Gene3D" id="3.40.50.2300">
    <property type="match status" value="1"/>
</dbReference>
<dbReference type="SUPFAM" id="SSF52172">
    <property type="entry name" value="CheY-like"/>
    <property type="match status" value="1"/>
</dbReference>
<name>A0ABS8EP95_9FLAO</name>
<protein>
    <submittedName>
        <fullName evidence="4">Response regulator</fullName>
    </submittedName>
</protein>
<feature type="domain" description="HTH LytTR-type" evidence="3">
    <location>
        <begin position="151"/>
        <end position="239"/>
    </location>
</feature>
<dbReference type="PANTHER" id="PTHR43228">
    <property type="entry name" value="TWO-COMPONENT RESPONSE REGULATOR"/>
    <property type="match status" value="1"/>
</dbReference>
<gene>
    <name evidence="4" type="ORF">J1C55_06020</name>
</gene>
<dbReference type="RefSeq" id="WP_227476581.1">
    <property type="nucleotide sequence ID" value="NZ_JAFMPT010000005.1"/>
</dbReference>
<reference evidence="5" key="2">
    <citation type="submission" date="2023-07" db="EMBL/GenBank/DDBJ databases">
        <title>Genome of Winogradskyella sp. E313.</title>
        <authorList>
            <person name="Zhou Y."/>
        </authorList>
    </citation>
    <scope>NUCLEOTIDE SEQUENCE [LARGE SCALE GENOMIC DNA]</scope>
    <source>
        <strain evidence="5">E313</strain>
    </source>
</reference>
<feature type="domain" description="Response regulatory" evidence="2">
    <location>
        <begin position="5"/>
        <end position="120"/>
    </location>
</feature>
<dbReference type="PANTHER" id="PTHR43228:SF6">
    <property type="entry name" value="RESPONSE REGULATOR RECEIVER"/>
    <property type="match status" value="1"/>
</dbReference>
<dbReference type="SMART" id="SM00850">
    <property type="entry name" value="LytTR"/>
    <property type="match status" value="1"/>
</dbReference>
<reference evidence="5" key="1">
    <citation type="submission" date="2021-03" db="EMBL/GenBank/DDBJ databases">
        <title>Genome of Cognatishimia sp. F0-27.</title>
        <authorList>
            <person name="Ping X."/>
        </authorList>
    </citation>
    <scope>NUCLEOTIDE SEQUENCE [LARGE SCALE GENOMIC DNA]</scope>
    <source>
        <strain evidence="5">E313</strain>
    </source>
</reference>
<dbReference type="PROSITE" id="PS50110">
    <property type="entry name" value="RESPONSE_REGULATORY"/>
    <property type="match status" value="1"/>
</dbReference>
<keyword evidence="5" id="KW-1185">Reference proteome</keyword>
<dbReference type="InterPro" id="IPR007492">
    <property type="entry name" value="LytTR_DNA-bd_dom"/>
</dbReference>
<dbReference type="InterPro" id="IPR001789">
    <property type="entry name" value="Sig_transdc_resp-reg_receiver"/>
</dbReference>
<dbReference type="Pfam" id="PF00072">
    <property type="entry name" value="Response_reg"/>
    <property type="match status" value="1"/>
</dbReference>
<dbReference type="PROSITE" id="PS50930">
    <property type="entry name" value="HTH_LYTTR"/>
    <property type="match status" value="1"/>
</dbReference>
<organism evidence="4 5">
    <name type="scientific">Winogradskyella immobilis</name>
    <dbReference type="NCBI Taxonomy" id="2816852"/>
    <lineage>
        <taxon>Bacteria</taxon>
        <taxon>Pseudomonadati</taxon>
        <taxon>Bacteroidota</taxon>
        <taxon>Flavobacteriia</taxon>
        <taxon>Flavobacteriales</taxon>
        <taxon>Flavobacteriaceae</taxon>
        <taxon>Winogradskyella</taxon>
    </lineage>
</organism>
<dbReference type="Proteomes" id="UP000778797">
    <property type="component" value="Unassembled WGS sequence"/>
</dbReference>
<dbReference type="EMBL" id="JAFMPT010000005">
    <property type="protein sequence ID" value="MCC1484137.1"/>
    <property type="molecule type" value="Genomic_DNA"/>
</dbReference>
<accession>A0ABS8EP95</accession>
<proteinExistence type="predicted"/>
<evidence type="ECO:0000256" key="1">
    <source>
        <dbReference type="PROSITE-ProRule" id="PRU00169"/>
    </source>
</evidence>
<sequence>MSKVKILVVEDEIIIADNICDTLNSLGYKALEPAVNYTEAIELIENENPDIAILDIQLSGQKTGIDLAKKIKEDYNFPFIFLTSNADVSTVNEAKKVIPPAYLIKPFTKEELYTSIEIALYSHSEKISEINDKNVIIKDALFIKEKGVYNKLAFDDILYFKSSHVYIEIFVKEKKRFIIRGSLNDIINKVNSKFIRVHRGFIINTEYLDQIDSTSLKINNEIIPIGKKYRQDILNKINKI</sequence>
<dbReference type="Pfam" id="PF04397">
    <property type="entry name" value="LytTR"/>
    <property type="match status" value="1"/>
</dbReference>
<dbReference type="CDD" id="cd17534">
    <property type="entry name" value="REC_DC-like"/>
    <property type="match status" value="1"/>
</dbReference>
<dbReference type="SMART" id="SM00448">
    <property type="entry name" value="REC"/>
    <property type="match status" value="1"/>
</dbReference>